<dbReference type="InParanoid" id="F0XQN7"/>
<dbReference type="RefSeq" id="XP_014169483.1">
    <property type="nucleotide sequence ID" value="XM_014314008.1"/>
</dbReference>
<feature type="repeat" description="ANK" evidence="3">
    <location>
        <begin position="828"/>
        <end position="860"/>
    </location>
</feature>
<dbReference type="Gene3D" id="3.40.50.300">
    <property type="entry name" value="P-loop containing nucleotide triphosphate hydrolases"/>
    <property type="match status" value="1"/>
</dbReference>
<dbReference type="EMBL" id="GL629807">
    <property type="protein sequence ID" value="EFW99751.1"/>
    <property type="molecule type" value="Genomic_DNA"/>
</dbReference>
<dbReference type="SUPFAM" id="SSF48403">
    <property type="entry name" value="Ankyrin repeat"/>
    <property type="match status" value="1"/>
</dbReference>
<keyword evidence="2 3" id="KW-0040">ANK repeat</keyword>
<dbReference type="PANTHER" id="PTHR24171">
    <property type="entry name" value="ANKYRIN REPEAT DOMAIN-CONTAINING PROTEIN 39-RELATED"/>
    <property type="match status" value="1"/>
</dbReference>
<dbReference type="HOGENOM" id="CLU_000288_34_14_1"/>
<dbReference type="PROSITE" id="PS50297">
    <property type="entry name" value="ANK_REP_REGION"/>
    <property type="match status" value="7"/>
</dbReference>
<feature type="repeat" description="ANK" evidence="3">
    <location>
        <begin position="894"/>
        <end position="926"/>
    </location>
</feature>
<evidence type="ECO:0000256" key="2">
    <source>
        <dbReference type="ARBA" id="ARBA00023043"/>
    </source>
</evidence>
<proteinExistence type="predicted"/>
<dbReference type="Pfam" id="PF13637">
    <property type="entry name" value="Ank_4"/>
    <property type="match status" value="1"/>
</dbReference>
<dbReference type="OrthoDB" id="194358at2759"/>
<keyword evidence="7" id="KW-1185">Reference proteome</keyword>
<evidence type="ECO:0000313" key="6">
    <source>
        <dbReference type="EMBL" id="EFW99751.1"/>
    </source>
</evidence>
<accession>F0XQN7</accession>
<evidence type="ECO:0000256" key="4">
    <source>
        <dbReference type="SAM" id="MobiDB-lite"/>
    </source>
</evidence>
<dbReference type="InterPro" id="IPR002110">
    <property type="entry name" value="Ankyrin_rpt"/>
</dbReference>
<feature type="repeat" description="ANK" evidence="3">
    <location>
        <begin position="729"/>
        <end position="761"/>
    </location>
</feature>
<dbReference type="STRING" id="655863.F0XQN7"/>
<keyword evidence="1" id="KW-0677">Repeat</keyword>
<feature type="repeat" description="ANK" evidence="3">
    <location>
        <begin position="696"/>
        <end position="728"/>
    </location>
</feature>
<dbReference type="InterPro" id="IPR036770">
    <property type="entry name" value="Ankyrin_rpt-contain_sf"/>
</dbReference>
<reference evidence="6 7" key="1">
    <citation type="journal article" date="2011" name="Proc. Natl. Acad. Sci. U.S.A.">
        <title>Genome and transcriptome analyses of the mountain pine beetle-fungal symbiont Grosmannia clavigera, a lodgepole pine pathogen.</title>
        <authorList>
            <person name="DiGuistini S."/>
            <person name="Wang Y."/>
            <person name="Liao N.Y."/>
            <person name="Taylor G."/>
            <person name="Tanguay P."/>
            <person name="Feau N."/>
            <person name="Henrissat B."/>
            <person name="Chan S.K."/>
            <person name="Hesse-Orce U."/>
            <person name="Alamouti S.M."/>
            <person name="Tsui C.K.M."/>
            <person name="Docking R.T."/>
            <person name="Levasseur A."/>
            <person name="Haridas S."/>
            <person name="Robertson G."/>
            <person name="Birol I."/>
            <person name="Holt R.A."/>
            <person name="Marra M.A."/>
            <person name="Hamelin R.C."/>
            <person name="Hirst M."/>
            <person name="Jones S.J.M."/>
            <person name="Bohlmann J."/>
            <person name="Breuil C."/>
        </authorList>
    </citation>
    <scope>NUCLEOTIDE SEQUENCE [LARGE SCALE GENOMIC DNA]</scope>
    <source>
        <strain evidence="7">kw1407 / UAMH 11150</strain>
    </source>
</reference>
<evidence type="ECO:0000256" key="3">
    <source>
        <dbReference type="PROSITE-ProRule" id="PRU00023"/>
    </source>
</evidence>
<evidence type="ECO:0000256" key="1">
    <source>
        <dbReference type="ARBA" id="ARBA00022737"/>
    </source>
</evidence>
<gene>
    <name evidence="6" type="ORF">CMQ_69</name>
</gene>
<dbReference type="InterPro" id="IPR056884">
    <property type="entry name" value="NPHP3-like_N"/>
</dbReference>
<sequence>MMHSPASEDDSVQDDAVAEETVLSDVEKKQLLSSLEFDEIDARHQTIKAAHDKTCTWLLDKPEYVDWCDAKKLPEHRGFLWIKGKPGTGKSTLMKFCISKARERMKRTALIFFFFNARGHDLEKSTEGMYRSILFQLLRRFPKLLDVFDTLGLVSLHLERHQWTIEPLKALFKTAVQSLKGKGTSLVCFIDALDECPEPQIRDMASFFEQLGELAISARVKFHVCFSSRHYPHITVTKGLSLILEAQEGHQRDIEQYILSELKIEDKELAEHLHNESSSAQEVLATHIRQELQEKASGIFMWIVLVVRMLNEKIDKGLIDQLQQTVRQLPKDLHALFRDILQRDEKNKIGLRLCVQWVLFTRQPLIPRQLYCAIKSGLDERGPPEIDHTIEEKDVKKFILDSSKGLTEFTASDSLTVQFIHESVRDFFLKEGGSKEIWPELEEDFQGASHERLKQCCLTQMKHAWTDLQIDYGALPRVNRKANRRTSRAAEPSQVNPPKAGLLCTKSPETIHLRRTAETKFPLLKYAVQNVLFHADLAQKYGVRQDNFLHEFQLPEWVKQDNLLAERSAHQHTLEASILYILAEQNLANLIAIHPSKLNWLEIGSERCGPPILAALASKSYKAVDALLEAQGNLYPATSRLHGLWRNRSTTSKLRSNIRFFLGSSVSSYIAELGEDTILEYIISKDDYNIDQPDGSGQTLLLLAAKNGREAVGRLLLEKGANVEAADLNGMTPLLWAARRGDEAAIRLLLEKGANVEAAKSGGMTPLSWAACYGHKAATRLLLEKGANVEAADLNGMTPLLWAARRGDEAAIRLLLEKGANVEAAKSGGMTPLSWAACYGHKAATRLLLEKGANVEAANLNGTTPLLWAARRGDQAAIRLLLEKGANVEAADSDGKTPLSWAAYYGHKVAIRLLLEKSANVEAADSDGKTPLMWATEKRHTTIVELLTL</sequence>
<evidence type="ECO:0000313" key="7">
    <source>
        <dbReference type="Proteomes" id="UP000007796"/>
    </source>
</evidence>
<organism evidence="7">
    <name type="scientific">Grosmannia clavigera (strain kw1407 / UAMH 11150)</name>
    <name type="common">Blue stain fungus</name>
    <name type="synonym">Graphiocladiella clavigera</name>
    <dbReference type="NCBI Taxonomy" id="655863"/>
    <lineage>
        <taxon>Eukaryota</taxon>
        <taxon>Fungi</taxon>
        <taxon>Dikarya</taxon>
        <taxon>Ascomycota</taxon>
        <taxon>Pezizomycotina</taxon>
        <taxon>Sordariomycetes</taxon>
        <taxon>Sordariomycetidae</taxon>
        <taxon>Ophiostomatales</taxon>
        <taxon>Ophiostomataceae</taxon>
        <taxon>Leptographium</taxon>
    </lineage>
</organism>
<dbReference type="InterPro" id="IPR027417">
    <property type="entry name" value="P-loop_NTPase"/>
</dbReference>
<dbReference type="Pfam" id="PF24883">
    <property type="entry name" value="NPHP3_N"/>
    <property type="match status" value="1"/>
</dbReference>
<protein>
    <submittedName>
        <fullName evidence="6">Nacht and ankyrin domain containing protein</fullName>
    </submittedName>
</protein>
<dbReference type="SUPFAM" id="SSF52540">
    <property type="entry name" value="P-loop containing nucleoside triphosphate hydrolases"/>
    <property type="match status" value="1"/>
</dbReference>
<feature type="region of interest" description="Disordered" evidence="4">
    <location>
        <begin position="481"/>
        <end position="501"/>
    </location>
</feature>
<feature type="domain" description="Nephrocystin 3-like N-terminal" evidence="5">
    <location>
        <begin position="54"/>
        <end position="229"/>
    </location>
</feature>
<dbReference type="Gene3D" id="1.25.40.20">
    <property type="entry name" value="Ankyrin repeat-containing domain"/>
    <property type="match status" value="3"/>
</dbReference>
<feature type="repeat" description="ANK" evidence="3">
    <location>
        <begin position="762"/>
        <end position="794"/>
    </location>
</feature>
<feature type="repeat" description="ANK" evidence="3">
    <location>
        <begin position="861"/>
        <end position="893"/>
    </location>
</feature>
<dbReference type="Pfam" id="PF12796">
    <property type="entry name" value="Ank_2"/>
    <property type="match status" value="3"/>
</dbReference>
<dbReference type="PROSITE" id="PS50088">
    <property type="entry name" value="ANK_REPEAT"/>
    <property type="match status" value="7"/>
</dbReference>
<dbReference type="Proteomes" id="UP000007796">
    <property type="component" value="Unassembled WGS sequence"/>
</dbReference>
<dbReference type="GeneID" id="25980383"/>
<feature type="repeat" description="ANK" evidence="3">
    <location>
        <begin position="795"/>
        <end position="827"/>
    </location>
</feature>
<dbReference type="eggNOG" id="KOG0502">
    <property type="taxonomic scope" value="Eukaryota"/>
</dbReference>
<name>F0XQN7_GROCL</name>
<dbReference type="AlphaFoldDB" id="F0XQN7"/>
<evidence type="ECO:0000259" key="5">
    <source>
        <dbReference type="Pfam" id="PF24883"/>
    </source>
</evidence>
<dbReference type="SMART" id="SM00248">
    <property type="entry name" value="ANK"/>
    <property type="match status" value="7"/>
</dbReference>